<dbReference type="RefSeq" id="WP_203890986.1">
    <property type="nucleotide sequence ID" value="NZ_BOOH01000020.1"/>
</dbReference>
<organism evidence="1 2">
    <name type="scientific">Planobispora longispora</name>
    <dbReference type="NCBI Taxonomy" id="28887"/>
    <lineage>
        <taxon>Bacteria</taxon>
        <taxon>Bacillati</taxon>
        <taxon>Actinomycetota</taxon>
        <taxon>Actinomycetes</taxon>
        <taxon>Streptosporangiales</taxon>
        <taxon>Streptosporangiaceae</taxon>
        <taxon>Planobispora</taxon>
    </lineage>
</organism>
<dbReference type="AlphaFoldDB" id="A0A8J3W5A3"/>
<evidence type="ECO:0000313" key="1">
    <source>
        <dbReference type="EMBL" id="GIH76370.1"/>
    </source>
</evidence>
<accession>A0A8J3W5A3</accession>
<reference evidence="1 2" key="1">
    <citation type="submission" date="2021-01" db="EMBL/GenBank/DDBJ databases">
        <title>Whole genome shotgun sequence of Planobispora longispora NBRC 13918.</title>
        <authorList>
            <person name="Komaki H."/>
            <person name="Tamura T."/>
        </authorList>
    </citation>
    <scope>NUCLEOTIDE SEQUENCE [LARGE SCALE GENOMIC DNA]</scope>
    <source>
        <strain evidence="1 2">NBRC 13918</strain>
    </source>
</reference>
<protein>
    <submittedName>
        <fullName evidence="1">Uncharacterized protein</fullName>
    </submittedName>
</protein>
<sequence>MSRSESLAGYLREQARRKLDRVEVRDRGRNARSALALLDATAYVETLADDDPFLEALAAAGRFGPHGFGDFQPGDEIAKLVRFWETGEPRQLLTEITSLLQGSPV</sequence>
<evidence type="ECO:0000313" key="2">
    <source>
        <dbReference type="Proteomes" id="UP000616724"/>
    </source>
</evidence>
<gene>
    <name evidence="1" type="ORF">Plo01_27990</name>
</gene>
<dbReference type="EMBL" id="BOOH01000020">
    <property type="protein sequence ID" value="GIH76370.1"/>
    <property type="molecule type" value="Genomic_DNA"/>
</dbReference>
<comment type="caution">
    <text evidence="1">The sequence shown here is derived from an EMBL/GenBank/DDBJ whole genome shotgun (WGS) entry which is preliminary data.</text>
</comment>
<dbReference type="Proteomes" id="UP000616724">
    <property type="component" value="Unassembled WGS sequence"/>
</dbReference>
<proteinExistence type="predicted"/>
<keyword evidence="2" id="KW-1185">Reference proteome</keyword>
<name>A0A8J3W5A3_9ACTN</name>